<dbReference type="Gene3D" id="1.25.40.10">
    <property type="entry name" value="Tetratricopeptide repeat domain"/>
    <property type="match status" value="3"/>
</dbReference>
<name>A0ABW4UBJ9_9HYPH</name>
<reference evidence="4" key="1">
    <citation type="journal article" date="2019" name="Int. J. Syst. Evol. Microbiol.">
        <title>The Global Catalogue of Microorganisms (GCM) 10K type strain sequencing project: providing services to taxonomists for standard genome sequencing and annotation.</title>
        <authorList>
            <consortium name="The Broad Institute Genomics Platform"/>
            <consortium name="The Broad Institute Genome Sequencing Center for Infectious Disease"/>
            <person name="Wu L."/>
            <person name="Ma J."/>
        </authorList>
    </citation>
    <scope>NUCLEOTIDE SEQUENCE [LARGE SCALE GENOMIC DNA]</scope>
    <source>
        <strain evidence="4">CGMCC 1.16225</strain>
    </source>
</reference>
<keyword evidence="4" id="KW-1185">Reference proteome</keyword>
<keyword evidence="1" id="KW-0175">Coiled coil</keyword>
<proteinExistence type="predicted"/>
<keyword evidence="2" id="KW-0472">Membrane</keyword>
<dbReference type="EMBL" id="JBHUGZ010000010">
    <property type="protein sequence ID" value="MFD1983908.1"/>
    <property type="molecule type" value="Genomic_DNA"/>
</dbReference>
<accession>A0ABW4UBJ9</accession>
<feature type="transmembrane region" description="Helical" evidence="2">
    <location>
        <begin position="783"/>
        <end position="803"/>
    </location>
</feature>
<sequence length="804" mass="86791">MAYLEENLGNVAAFCVGTAALALGAPPSGTIEAAVGAAGLIGFVLGRAKKFGPECHRVRGRIQEEVLDGYRHLISGSDGKFDASIELQVANEALNQSLNDCFIDRQRLAACAVSPAGFPAQAVVVVMASLGEARPDLFGPNQSGSLAYRFANDVVFAGIRAAVVDPDYYRRLEPALMLEMAKALGGIRDTLDAVATAQLTNTALLQQIALQLGIVGGGSALDAELSRLEHELNSTRSELLALLSEIIGHGITVDQMAAALAAAKDNLERSRSELEHLRGLANQAPEIEPHLSAARVALDNQRTIDLRSAQEAIRTAREQYQQVVSERQRAEVVNIARLREAEASIAFARSDFLESARLFAEAASDLLNVEPLLASEFQMRQAEAFLSHGERFPGLASLRQAVDAYRDVLTLRTQDMPTQWAEAQNNLGAALTILGSREGGQAWRDHLKQAIEAFRCALSVRTRKDMPAQWGLTQTGIGNALTTLGYREGGEVKRDYFYQAVEAHRAALSVRTQQGLLSQWADTQTNLGVTLLHLGHREGGETGRDHLNKAIEAFRAALTVYTQEDMPIQWATLQHDLGIALAGLGNSEGTIERAGLKKSVDDLTAIFAQAGVRSGKAFAQLVERGGAEVERDHFKQAVDAFKAALAVRSEKDRPAAWAASQSGLGFALSVLGRNEGGEAGRDHLTKGIEAFRAALTVYTQEDMPADWALTQNNLGKALECLGHSEGGESGRDHLTKATEAYRAALSVYTQKDMPANWALTQSNLDTARKHMAIRRGRGWSARIWVLIVTAVGIAVWFISGLLGR</sequence>
<dbReference type="Proteomes" id="UP001597405">
    <property type="component" value="Unassembled WGS sequence"/>
</dbReference>
<gene>
    <name evidence="3" type="ORF">ACFSOZ_14710</name>
</gene>
<evidence type="ECO:0000313" key="4">
    <source>
        <dbReference type="Proteomes" id="UP001597405"/>
    </source>
</evidence>
<dbReference type="SUPFAM" id="SSF48452">
    <property type="entry name" value="TPR-like"/>
    <property type="match status" value="2"/>
</dbReference>
<feature type="coiled-coil region" evidence="1">
    <location>
        <begin position="225"/>
        <end position="280"/>
    </location>
</feature>
<dbReference type="InterPro" id="IPR011990">
    <property type="entry name" value="TPR-like_helical_dom_sf"/>
</dbReference>
<organism evidence="3 4">
    <name type="scientific">Mesorhizobium newzealandense</name>
    <dbReference type="NCBI Taxonomy" id="1300302"/>
    <lineage>
        <taxon>Bacteria</taxon>
        <taxon>Pseudomonadati</taxon>
        <taxon>Pseudomonadota</taxon>
        <taxon>Alphaproteobacteria</taxon>
        <taxon>Hyphomicrobiales</taxon>
        <taxon>Phyllobacteriaceae</taxon>
        <taxon>Mesorhizobium</taxon>
    </lineage>
</organism>
<evidence type="ECO:0008006" key="5">
    <source>
        <dbReference type="Google" id="ProtNLM"/>
    </source>
</evidence>
<evidence type="ECO:0000256" key="2">
    <source>
        <dbReference type="SAM" id="Phobius"/>
    </source>
</evidence>
<evidence type="ECO:0000313" key="3">
    <source>
        <dbReference type="EMBL" id="MFD1983908.1"/>
    </source>
</evidence>
<keyword evidence="2" id="KW-1133">Transmembrane helix</keyword>
<protein>
    <recommendedName>
        <fullName evidence="5">Tetratricopeptide repeat protein</fullName>
    </recommendedName>
</protein>
<dbReference type="RefSeq" id="WP_379099098.1">
    <property type="nucleotide sequence ID" value="NZ_JBHUGZ010000010.1"/>
</dbReference>
<comment type="caution">
    <text evidence="3">The sequence shown here is derived from an EMBL/GenBank/DDBJ whole genome shotgun (WGS) entry which is preliminary data.</text>
</comment>
<evidence type="ECO:0000256" key="1">
    <source>
        <dbReference type="SAM" id="Coils"/>
    </source>
</evidence>
<keyword evidence="2" id="KW-0812">Transmembrane</keyword>